<dbReference type="Pfam" id="PF14441">
    <property type="entry name" value="OTT_1508_deam"/>
    <property type="match status" value="1"/>
</dbReference>
<dbReference type="OrthoDB" id="2757639at2759"/>
<evidence type="ECO:0000313" key="1">
    <source>
        <dbReference type="EMBL" id="RPD56208.1"/>
    </source>
</evidence>
<protein>
    <submittedName>
        <fullName evidence="1">Uncharacterized protein</fullName>
    </submittedName>
</protein>
<evidence type="ECO:0000313" key="2">
    <source>
        <dbReference type="Proteomes" id="UP000313359"/>
    </source>
</evidence>
<accession>A0A5C2RZ00</accession>
<name>A0A5C2RZ00_9APHY</name>
<proteinExistence type="predicted"/>
<dbReference type="STRING" id="1328759.A0A5C2RZ00"/>
<dbReference type="Proteomes" id="UP000313359">
    <property type="component" value="Unassembled WGS sequence"/>
</dbReference>
<dbReference type="InterPro" id="IPR027796">
    <property type="entry name" value="OTT_1508_deam-like"/>
</dbReference>
<dbReference type="AlphaFoldDB" id="A0A5C2RZ00"/>
<sequence>MQLQAYMLSSKPAIPEVTADTVRGFARKFLDHFEFPESQRNNVSSAFDQLAKKLDNTPFDAAEHAEATIMALAYANKDGTVTTDPAAKFASTLQSIFQANPVPVGISKKCCFCCHKLASLPEQRAGLKFALQGTHSTVFPWIPPAGLPYEVLVELRLALLRVMYDTVNTAVAEIIRSAQTSPSADSVSPVDDLRLPKVDVIRYHLQPR</sequence>
<gene>
    <name evidence="1" type="ORF">L227DRAFT_578932</name>
</gene>
<organism evidence="1 2">
    <name type="scientific">Lentinus tigrinus ALCF2SS1-6</name>
    <dbReference type="NCBI Taxonomy" id="1328759"/>
    <lineage>
        <taxon>Eukaryota</taxon>
        <taxon>Fungi</taxon>
        <taxon>Dikarya</taxon>
        <taxon>Basidiomycota</taxon>
        <taxon>Agaricomycotina</taxon>
        <taxon>Agaricomycetes</taxon>
        <taxon>Polyporales</taxon>
        <taxon>Polyporaceae</taxon>
        <taxon>Lentinus</taxon>
    </lineage>
</organism>
<keyword evidence="2" id="KW-1185">Reference proteome</keyword>
<reference evidence="1" key="1">
    <citation type="journal article" date="2018" name="Genome Biol. Evol.">
        <title>Genomics and development of Lentinus tigrinus, a white-rot wood-decaying mushroom with dimorphic fruiting bodies.</title>
        <authorList>
            <person name="Wu B."/>
            <person name="Xu Z."/>
            <person name="Knudson A."/>
            <person name="Carlson A."/>
            <person name="Chen N."/>
            <person name="Kovaka S."/>
            <person name="LaButti K."/>
            <person name="Lipzen A."/>
            <person name="Pennachio C."/>
            <person name="Riley R."/>
            <person name="Schakwitz W."/>
            <person name="Umezawa K."/>
            <person name="Ohm R.A."/>
            <person name="Grigoriev I.V."/>
            <person name="Nagy L.G."/>
            <person name="Gibbons J."/>
            <person name="Hibbett D."/>
        </authorList>
    </citation>
    <scope>NUCLEOTIDE SEQUENCE [LARGE SCALE GENOMIC DNA]</scope>
    <source>
        <strain evidence="1">ALCF2SS1-6</strain>
    </source>
</reference>
<dbReference type="EMBL" id="ML122289">
    <property type="protein sequence ID" value="RPD56208.1"/>
    <property type="molecule type" value="Genomic_DNA"/>
</dbReference>